<dbReference type="InterPro" id="IPR056734">
    <property type="entry name" value="NANM"/>
</dbReference>
<dbReference type="InterPro" id="IPR015915">
    <property type="entry name" value="Kelch-typ_b-propeller"/>
</dbReference>
<keyword evidence="1" id="KW-0880">Kelch repeat</keyword>
<sequence>MSTKLTWKNIATVAPQKGYDKNLGTAGLVKGVLGSYLIFGGGANFEDGILPVDGGVKINHKDVYLYKEVNGNLSLVDQIQYDYPLAYGPSAVADNKLYYIATKEENLSEILVFTVVDDKLVVNVFGTLPFTVENTIAEVDNNVLYFGIGSINGKNTNELYSYNLSSKDFDVIGEFPGKLRSQTVSCIYNNELYIYGGGADVTFNDGYKFNLTTKTWEKLADVIIDNEEISLLGADWAPHNENEMLVIGGFDKDVWKEAVFNLSTLIGKEKDKYRNDYFRRPVKDFNWNKKELVYNLKENTWYKLDEIPFEAPCGHALLATKDYIYSIMGEIKPAERLPFIHQTKK</sequence>
<evidence type="ECO:0000256" key="1">
    <source>
        <dbReference type="ARBA" id="ARBA00022441"/>
    </source>
</evidence>
<dbReference type="Gene3D" id="2.120.10.80">
    <property type="entry name" value="Kelch-type beta propeller"/>
    <property type="match status" value="1"/>
</dbReference>
<dbReference type="PANTHER" id="PTHR46093:SF18">
    <property type="entry name" value="FIBRONECTIN TYPE-III DOMAIN-CONTAINING PROTEIN"/>
    <property type="match status" value="1"/>
</dbReference>
<dbReference type="PANTHER" id="PTHR46093">
    <property type="entry name" value="ACYL-COA-BINDING DOMAIN-CONTAINING PROTEIN 5"/>
    <property type="match status" value="1"/>
</dbReference>
<organism evidence="7 8">
    <name type="scientific">Gemella morbillorum</name>
    <dbReference type="NCBI Taxonomy" id="29391"/>
    <lineage>
        <taxon>Bacteria</taxon>
        <taxon>Bacillati</taxon>
        <taxon>Bacillota</taxon>
        <taxon>Bacilli</taxon>
        <taxon>Bacillales</taxon>
        <taxon>Gemellaceae</taxon>
        <taxon>Gemella</taxon>
    </lineage>
</organism>
<reference evidence="7 8" key="1">
    <citation type="submission" date="2019-11" db="EMBL/GenBank/DDBJ databases">
        <title>FDA dAtabase for Regulatory Grade micrObial Sequences (FDA-ARGOS): Supporting development and validation of Infectious Disease Dx tests.</title>
        <authorList>
            <person name="Turner S."/>
            <person name="Byrd R."/>
            <person name="Tallon L."/>
            <person name="Sadzewicz L."/>
            <person name="Vavikolanu K."/>
            <person name="Mehta A."/>
            <person name="Aluvathingal J."/>
            <person name="Nadendla S."/>
            <person name="Myers T."/>
            <person name="Yan Y."/>
            <person name="Sichtig H."/>
        </authorList>
    </citation>
    <scope>NUCLEOTIDE SEQUENCE [LARGE SCALE GENOMIC DNA]</scope>
    <source>
        <strain evidence="7 8">FDAARGOS_741</strain>
    </source>
</reference>
<accession>A0AAP9HCY2</accession>
<evidence type="ECO:0000256" key="6">
    <source>
        <dbReference type="ARBA" id="ARBA00023277"/>
    </source>
</evidence>
<keyword evidence="6" id="KW-0119">Carbohydrate metabolism</keyword>
<dbReference type="EMBL" id="CP046314">
    <property type="protein sequence ID" value="QGS09097.1"/>
    <property type="molecule type" value="Genomic_DNA"/>
</dbReference>
<protein>
    <submittedName>
        <fullName evidence="7">Cyclically-permuted mutarotase family protein</fullName>
    </submittedName>
</protein>
<dbReference type="RefSeq" id="WP_004633847.1">
    <property type="nucleotide sequence ID" value="NZ_CP046314.1"/>
</dbReference>
<dbReference type="NCBIfam" id="TIGR03548">
    <property type="entry name" value="mutarot_permut"/>
    <property type="match status" value="1"/>
</dbReference>
<evidence type="ECO:0000313" key="8">
    <source>
        <dbReference type="Proteomes" id="UP000425411"/>
    </source>
</evidence>
<evidence type="ECO:0000313" key="7">
    <source>
        <dbReference type="EMBL" id="QGS09097.1"/>
    </source>
</evidence>
<evidence type="ECO:0000256" key="2">
    <source>
        <dbReference type="ARBA" id="ARBA00022729"/>
    </source>
</evidence>
<keyword evidence="8" id="KW-1185">Reference proteome</keyword>
<gene>
    <name evidence="7" type="ORF">FOC49_04035</name>
</gene>
<name>A0AAP9HCY2_9BACL</name>
<dbReference type="SUPFAM" id="SSF117281">
    <property type="entry name" value="Kelch motif"/>
    <property type="match status" value="1"/>
</dbReference>
<evidence type="ECO:0000256" key="5">
    <source>
        <dbReference type="ARBA" id="ARBA00023235"/>
    </source>
</evidence>
<evidence type="ECO:0000256" key="4">
    <source>
        <dbReference type="ARBA" id="ARBA00022764"/>
    </source>
</evidence>
<dbReference type="GO" id="GO:0016853">
    <property type="term" value="F:isomerase activity"/>
    <property type="evidence" value="ECO:0007669"/>
    <property type="project" value="UniProtKB-KW"/>
</dbReference>
<dbReference type="Proteomes" id="UP000425411">
    <property type="component" value="Chromosome"/>
</dbReference>
<evidence type="ECO:0000256" key="3">
    <source>
        <dbReference type="ARBA" id="ARBA00022737"/>
    </source>
</evidence>
<keyword evidence="5" id="KW-0413">Isomerase</keyword>
<proteinExistence type="predicted"/>
<keyword evidence="2" id="KW-0732">Signal</keyword>
<dbReference type="InterPro" id="IPR019937">
    <property type="entry name" value="Cycl-permuted_mutarotase"/>
</dbReference>
<keyword evidence="4" id="KW-0574">Periplasm</keyword>
<keyword evidence="3" id="KW-0677">Repeat</keyword>
<dbReference type="AlphaFoldDB" id="A0AAP9HCY2"/>
<dbReference type="Pfam" id="PF24996">
    <property type="entry name" value="NANM"/>
    <property type="match status" value="1"/>
</dbReference>